<evidence type="ECO:0000313" key="2">
    <source>
        <dbReference type="Proteomes" id="UP000094669"/>
    </source>
</evidence>
<comment type="caution">
    <text evidence="1">The sequence shown here is derived from an EMBL/GenBank/DDBJ whole genome shotgun (WGS) entry which is preliminary data.</text>
</comment>
<reference evidence="1" key="1">
    <citation type="submission" date="2018-01" db="EMBL/GenBank/DDBJ databases">
        <title>Genomic characterization of Leptospira inadai serogroup Lyme isolated from captured rat in Brazil and comparative analysis with human reference strain.</title>
        <authorList>
            <person name="Moreno L.Z."/>
            <person name="Loureiro A.P."/>
            <person name="Miraglia F."/>
            <person name="Kremer F.S."/>
            <person name="Eslabao M.R."/>
            <person name="Dellagostin O.A."/>
            <person name="Lilenbaum W."/>
            <person name="Moreno A.M."/>
        </authorList>
    </citation>
    <scope>NUCLEOTIDE SEQUENCE [LARGE SCALE GENOMIC DNA]</scope>
    <source>
        <strain evidence="1">M34/99</strain>
    </source>
</reference>
<gene>
    <name evidence="1" type="ORF">BES34_010335</name>
</gene>
<name>A0ABX4YI88_9LEPT</name>
<keyword evidence="2" id="KW-1185">Reference proteome</keyword>
<sequence length="143" mass="16571">MSRFIIFVLIILTLQACLYEKGYIRRIQIDPNGSPKMEEVQVVQPNKVKFRKCMYSFIVLFWYNRPFPSTWNDLIADPDFDEHKSVKLKNAVVYIDGIDFFPPWTVFMLFLPFPTVPIMRSCGVVEGEVVGTGSHSRGQKTDD</sequence>
<dbReference type="RefSeq" id="WP_010414664.1">
    <property type="nucleotide sequence ID" value="NZ_MCRM02000009.1"/>
</dbReference>
<proteinExistence type="predicted"/>
<accession>A0ABX4YI88</accession>
<dbReference type="PROSITE" id="PS51257">
    <property type="entry name" value="PROKAR_LIPOPROTEIN"/>
    <property type="match status" value="1"/>
</dbReference>
<dbReference type="EMBL" id="MCRM02000009">
    <property type="protein sequence ID" value="PNV74964.1"/>
    <property type="molecule type" value="Genomic_DNA"/>
</dbReference>
<evidence type="ECO:0000313" key="1">
    <source>
        <dbReference type="EMBL" id="PNV74964.1"/>
    </source>
</evidence>
<evidence type="ECO:0008006" key="3">
    <source>
        <dbReference type="Google" id="ProtNLM"/>
    </source>
</evidence>
<dbReference type="Proteomes" id="UP000094669">
    <property type="component" value="Unassembled WGS sequence"/>
</dbReference>
<protein>
    <recommendedName>
        <fullName evidence="3">Lipoprotein</fullName>
    </recommendedName>
</protein>
<organism evidence="1 2">
    <name type="scientific">Leptospira inadai serovar Lyme</name>
    <dbReference type="NCBI Taxonomy" id="293084"/>
    <lineage>
        <taxon>Bacteria</taxon>
        <taxon>Pseudomonadati</taxon>
        <taxon>Spirochaetota</taxon>
        <taxon>Spirochaetia</taxon>
        <taxon>Leptospirales</taxon>
        <taxon>Leptospiraceae</taxon>
        <taxon>Leptospira</taxon>
    </lineage>
</organism>